<dbReference type="CDD" id="cd16024">
    <property type="entry name" value="GPI_EPT_2"/>
    <property type="match status" value="1"/>
</dbReference>
<dbReference type="Pfam" id="PF01663">
    <property type="entry name" value="Phosphodiest"/>
    <property type="match status" value="1"/>
</dbReference>
<dbReference type="RefSeq" id="XP_030998730.1">
    <property type="nucleotide sequence ID" value="XM_031135158.1"/>
</dbReference>
<comment type="function">
    <text evidence="12 13">Ethanolamine phosphate transferase involved in glycosylphosphatidylinositol-anchor biosynthesis. Transfers ethanolamine phosphate to the GPI second mannose.</text>
</comment>
<evidence type="ECO:0000259" key="14">
    <source>
        <dbReference type="Pfam" id="PF19316"/>
    </source>
</evidence>
<dbReference type="GO" id="GO:0005789">
    <property type="term" value="C:endoplasmic reticulum membrane"/>
    <property type="evidence" value="ECO:0007669"/>
    <property type="project" value="UniProtKB-SubCell"/>
</dbReference>
<evidence type="ECO:0000256" key="7">
    <source>
        <dbReference type="ARBA" id="ARBA00022692"/>
    </source>
</evidence>
<dbReference type="InterPro" id="IPR037674">
    <property type="entry name" value="PIG-G_N"/>
</dbReference>
<keyword evidence="6 13" id="KW-0808">Transferase</keyword>
<comment type="similarity">
    <text evidence="3 13">Belongs to the PIGG/PIGN/PIGO family. PIGG subfamily.</text>
</comment>
<sequence length="715" mass="78351">MKPAQKDSSLATLLLVAANLLIPAAILTFATGFFPYKPLLPGLARYEDSSYGASAPAAPFDRVVFMVVDALRSDFVYTANSGFQFTQSLIRDGAALPFTAHATSPTVTMPRIKAITTGSIPSFLDVILNVDEGDKSSSLASQDTWLAQMKAKDSGKLVLYGDDTWLKLFPETFDRADGTSSFFVADYTEVDNNVTRHITDELKNDDWNTLVLHYLGLDHIGHKGGPRSPNMVPKQHEMDGIVKEIYTAISSYKHLQSTLLILIGDHGMNDAGNHGASSAGETSPALVFMSPKLSTLTDKVEVPLEDREDFQFYSTIEQSDLAPTLGGLLGFPTPKNNLGAFISGFLPLWPKQEDRVQLLMRNAEQILGIITASFGKERFAAAAQVEDCRTLTDDIDELACDWQAIANQAKAAAQSAEDNAEWIPRASNWLRRAQNIMSSMASNYDMPRIILGQALAFGAIVCSVFATYLSARDSAGAYSSLALISLLYSIMMFASSYVEEEQHFWYWATSAWLASIAFNGFNRFVDPLHLQMPTTNVPDSPVKSRVSHISSLIVAFAAFRIIRSWNQTGQKFAGEPDLVKTFLHPNPLLLWTLVCITYLWIHRELVRGFGNIPMLVNVMGSTGLVLAAFTFKLAFTHEDSPELLRGIPDTLIALTQGATLVARARAVFIGLGVATGGVLLALLSRRPLSNKATSKHTYTRNPAIQEIQNHPPPVD</sequence>
<feature type="domain" description="GPI ethanolamine phosphate transferase 2 C-terminal" evidence="14">
    <location>
        <begin position="441"/>
        <end position="694"/>
    </location>
</feature>
<comment type="pathway">
    <text evidence="2 13">Glycolipid biosynthesis; glycosylphosphatidylinositol-anchor biosynthesis.</text>
</comment>
<keyword evidence="9 13" id="KW-1133">Transmembrane helix</keyword>
<keyword evidence="5 13" id="KW-0337">GPI-anchor biosynthesis</keyword>
<dbReference type="InterPro" id="IPR002591">
    <property type="entry name" value="Phosphodiest/P_Trfase"/>
</dbReference>
<evidence type="ECO:0000313" key="15">
    <source>
        <dbReference type="EMBL" id="TPX17019.1"/>
    </source>
</evidence>
<evidence type="ECO:0000313" key="16">
    <source>
        <dbReference type="Proteomes" id="UP000319257"/>
    </source>
</evidence>
<evidence type="ECO:0000256" key="8">
    <source>
        <dbReference type="ARBA" id="ARBA00022824"/>
    </source>
</evidence>
<evidence type="ECO:0000256" key="9">
    <source>
        <dbReference type="ARBA" id="ARBA00022989"/>
    </source>
</evidence>
<accession>A0A507BI11</accession>
<evidence type="ECO:0000256" key="11">
    <source>
        <dbReference type="ARBA" id="ARBA00023180"/>
    </source>
</evidence>
<evidence type="ECO:0000256" key="5">
    <source>
        <dbReference type="ARBA" id="ARBA00022502"/>
    </source>
</evidence>
<keyword evidence="11" id="KW-0325">Glycoprotein</keyword>
<feature type="transmembrane region" description="Helical" evidence="13">
    <location>
        <begin position="546"/>
        <end position="562"/>
    </location>
</feature>
<dbReference type="InParanoid" id="A0A507BI11"/>
<dbReference type="Proteomes" id="UP000319257">
    <property type="component" value="Unassembled WGS sequence"/>
</dbReference>
<name>A0A507BI11_9PEZI</name>
<dbReference type="OrthoDB" id="272139at2759"/>
<dbReference type="FunFam" id="3.40.720.10:FF:000045">
    <property type="entry name" value="GPI ethanolamine phosphate transferase 2"/>
    <property type="match status" value="1"/>
</dbReference>
<keyword evidence="16" id="KW-1185">Reference proteome</keyword>
<reference evidence="15 16" key="1">
    <citation type="submission" date="2019-06" db="EMBL/GenBank/DDBJ databases">
        <title>Draft genome sequence of the filamentous fungus Phialemoniopsis curvata isolated from diesel fuel.</title>
        <authorList>
            <person name="Varaljay V.A."/>
            <person name="Lyon W.J."/>
            <person name="Crouch A.L."/>
            <person name="Drake C.E."/>
            <person name="Hollomon J.M."/>
            <person name="Nadeau L.J."/>
            <person name="Nunn H.S."/>
            <person name="Stevenson B.S."/>
            <person name="Bojanowski C.L."/>
            <person name="Crookes-Goodson W.J."/>
        </authorList>
    </citation>
    <scope>NUCLEOTIDE SEQUENCE [LARGE SCALE GENOMIC DNA]</scope>
    <source>
        <strain evidence="15 16">D216</strain>
    </source>
</reference>
<organism evidence="15 16">
    <name type="scientific">Thyridium curvatum</name>
    <dbReference type="NCBI Taxonomy" id="1093900"/>
    <lineage>
        <taxon>Eukaryota</taxon>
        <taxon>Fungi</taxon>
        <taxon>Dikarya</taxon>
        <taxon>Ascomycota</taxon>
        <taxon>Pezizomycotina</taxon>
        <taxon>Sordariomycetes</taxon>
        <taxon>Sordariomycetidae</taxon>
        <taxon>Thyridiales</taxon>
        <taxon>Thyridiaceae</taxon>
        <taxon>Thyridium</taxon>
    </lineage>
</organism>
<dbReference type="GeneID" id="41979776"/>
<dbReference type="InterPro" id="IPR039527">
    <property type="entry name" value="PIGG/GPI7"/>
</dbReference>
<evidence type="ECO:0000256" key="6">
    <source>
        <dbReference type="ARBA" id="ARBA00022679"/>
    </source>
</evidence>
<comment type="subcellular location">
    <subcellularLocation>
        <location evidence="1 13">Endoplasmic reticulum membrane</location>
        <topology evidence="1 13">Multi-pass membrane protein</topology>
    </subcellularLocation>
</comment>
<dbReference type="AlphaFoldDB" id="A0A507BI11"/>
<dbReference type="GO" id="GO:0051267">
    <property type="term" value="F:CP2 mannose-ethanolamine phosphotransferase activity"/>
    <property type="evidence" value="ECO:0007669"/>
    <property type="project" value="TreeGrafter"/>
</dbReference>
<evidence type="ECO:0000256" key="13">
    <source>
        <dbReference type="RuleBase" id="RU367106"/>
    </source>
</evidence>
<dbReference type="PANTHER" id="PTHR23072">
    <property type="entry name" value="PHOSPHATIDYLINOSITOL GLYCAN-RELATED"/>
    <property type="match status" value="1"/>
</dbReference>
<dbReference type="STRING" id="1093900.A0A507BI11"/>
<dbReference type="PANTHER" id="PTHR23072:SF0">
    <property type="entry name" value="GPI ETHANOLAMINE PHOSPHATE TRANSFERASE 2"/>
    <property type="match status" value="1"/>
</dbReference>
<evidence type="ECO:0000256" key="2">
    <source>
        <dbReference type="ARBA" id="ARBA00004687"/>
    </source>
</evidence>
<protein>
    <recommendedName>
        <fullName evidence="4 13">GPI ethanolamine phosphate transferase 2</fullName>
    </recommendedName>
</protein>
<gene>
    <name evidence="15" type="ORF">E0L32_012329</name>
</gene>
<keyword evidence="10 13" id="KW-0472">Membrane</keyword>
<evidence type="ECO:0000256" key="3">
    <source>
        <dbReference type="ARBA" id="ARBA00005315"/>
    </source>
</evidence>
<evidence type="ECO:0000256" key="12">
    <source>
        <dbReference type="ARBA" id="ARBA00056729"/>
    </source>
</evidence>
<dbReference type="GO" id="GO:0006506">
    <property type="term" value="P:GPI anchor biosynthetic process"/>
    <property type="evidence" value="ECO:0007669"/>
    <property type="project" value="UniProtKB-UniPathway"/>
</dbReference>
<evidence type="ECO:0000256" key="4">
    <source>
        <dbReference type="ARBA" id="ARBA00020830"/>
    </source>
</evidence>
<feature type="transmembrane region" description="Helical" evidence="13">
    <location>
        <begin position="449"/>
        <end position="469"/>
    </location>
</feature>
<proteinExistence type="inferred from homology"/>
<feature type="transmembrane region" description="Helical" evidence="13">
    <location>
        <begin position="613"/>
        <end position="635"/>
    </location>
</feature>
<comment type="caution">
    <text evidence="13">Lacks conserved residue(s) required for the propagation of feature annotation.</text>
</comment>
<keyword evidence="8 13" id="KW-0256">Endoplasmic reticulum</keyword>
<dbReference type="EMBL" id="SKBQ01000155">
    <property type="protein sequence ID" value="TPX17019.1"/>
    <property type="molecule type" value="Genomic_DNA"/>
</dbReference>
<dbReference type="InterPro" id="IPR017850">
    <property type="entry name" value="Alkaline_phosphatase_core_sf"/>
</dbReference>
<keyword evidence="7 13" id="KW-0812">Transmembrane</keyword>
<dbReference type="InterPro" id="IPR045687">
    <property type="entry name" value="PIGG/GPI7_C"/>
</dbReference>
<evidence type="ECO:0000256" key="10">
    <source>
        <dbReference type="ARBA" id="ARBA00023136"/>
    </source>
</evidence>
<dbReference type="FunCoup" id="A0A507BI11">
    <property type="interactions" value="460"/>
</dbReference>
<feature type="transmembrane region" description="Helical" evidence="13">
    <location>
        <begin position="664"/>
        <end position="683"/>
    </location>
</feature>
<feature type="transmembrane region" description="Helical" evidence="13">
    <location>
        <begin position="504"/>
        <end position="525"/>
    </location>
</feature>
<dbReference type="Gene3D" id="3.40.720.10">
    <property type="entry name" value="Alkaline Phosphatase, subunit A"/>
    <property type="match status" value="1"/>
</dbReference>
<evidence type="ECO:0000256" key="1">
    <source>
        <dbReference type="ARBA" id="ARBA00004477"/>
    </source>
</evidence>
<feature type="transmembrane region" description="Helical" evidence="13">
    <location>
        <begin position="582"/>
        <end position="601"/>
    </location>
</feature>
<dbReference type="UniPathway" id="UPA00196"/>
<dbReference type="SUPFAM" id="SSF53649">
    <property type="entry name" value="Alkaline phosphatase-like"/>
    <property type="match status" value="1"/>
</dbReference>
<dbReference type="Pfam" id="PF19316">
    <property type="entry name" value="PIGO_PIGG"/>
    <property type="match status" value="1"/>
</dbReference>
<feature type="transmembrane region" description="Helical" evidence="13">
    <location>
        <begin position="481"/>
        <end position="498"/>
    </location>
</feature>
<comment type="caution">
    <text evidence="15">The sequence shown here is derived from an EMBL/GenBank/DDBJ whole genome shotgun (WGS) entry which is preliminary data.</text>
</comment>